<organism evidence="1 2">
    <name type="scientific">Yinghuangia soli</name>
    <dbReference type="NCBI Taxonomy" id="2908204"/>
    <lineage>
        <taxon>Bacteria</taxon>
        <taxon>Bacillati</taxon>
        <taxon>Actinomycetota</taxon>
        <taxon>Actinomycetes</taxon>
        <taxon>Kitasatosporales</taxon>
        <taxon>Streptomycetaceae</taxon>
        <taxon>Yinghuangia</taxon>
    </lineage>
</organism>
<dbReference type="AlphaFoldDB" id="A0AA41PW27"/>
<evidence type="ECO:0000313" key="1">
    <source>
        <dbReference type="EMBL" id="MCF2526939.1"/>
    </source>
</evidence>
<dbReference type="Proteomes" id="UP001165378">
    <property type="component" value="Unassembled WGS sequence"/>
</dbReference>
<accession>A0AA41PW27</accession>
<dbReference type="EMBL" id="JAKFHA010000002">
    <property type="protein sequence ID" value="MCF2526939.1"/>
    <property type="molecule type" value="Genomic_DNA"/>
</dbReference>
<evidence type="ECO:0000313" key="2">
    <source>
        <dbReference type="Proteomes" id="UP001165378"/>
    </source>
</evidence>
<reference evidence="1" key="1">
    <citation type="submission" date="2022-01" db="EMBL/GenBank/DDBJ databases">
        <title>Genome-Based Taxonomic Classification of the Phylum Actinobacteria.</title>
        <authorList>
            <person name="Gao Y."/>
        </authorList>
    </citation>
    <scope>NUCLEOTIDE SEQUENCE</scope>
    <source>
        <strain evidence="1">KLBMP 8922</strain>
    </source>
</reference>
<proteinExistence type="predicted"/>
<protein>
    <submittedName>
        <fullName evidence="1">Uncharacterized protein</fullName>
    </submittedName>
</protein>
<gene>
    <name evidence="1" type="ORF">LZ495_06865</name>
</gene>
<keyword evidence="2" id="KW-1185">Reference proteome</keyword>
<dbReference type="RefSeq" id="WP_235051059.1">
    <property type="nucleotide sequence ID" value="NZ_JAKFHA010000002.1"/>
</dbReference>
<comment type="caution">
    <text evidence="1">The sequence shown here is derived from an EMBL/GenBank/DDBJ whole genome shotgun (WGS) entry which is preliminary data.</text>
</comment>
<sequence length="106" mass="10780">MGTSSKPPGQGRGKGARRRFALEQSLERARKAAGGGPASADATWALAVALGRALDGATGRDDAHGAAAVSRVLVEVLDKLNAFPAPRGEGEDDQAELFAQLAAELG</sequence>
<name>A0AA41PW27_9ACTN</name>